<feature type="domain" description="Glycosyl transferase family 1" evidence="3">
    <location>
        <begin position="196"/>
        <end position="312"/>
    </location>
</feature>
<evidence type="ECO:0000313" key="5">
    <source>
        <dbReference type="EMBL" id="PRY17609.1"/>
    </source>
</evidence>
<name>A0A2T0R8V5_9ACTN</name>
<keyword evidence="1 5" id="KW-0328">Glycosyltransferase</keyword>
<gene>
    <name evidence="5" type="ORF">CLV70_1533</name>
</gene>
<keyword evidence="2 5" id="KW-0808">Transferase</keyword>
<evidence type="ECO:0000259" key="4">
    <source>
        <dbReference type="Pfam" id="PF13579"/>
    </source>
</evidence>
<dbReference type="PANTHER" id="PTHR45947:SF3">
    <property type="entry name" value="SULFOQUINOVOSYL TRANSFERASE SQD2"/>
    <property type="match status" value="1"/>
</dbReference>
<evidence type="ECO:0000256" key="2">
    <source>
        <dbReference type="ARBA" id="ARBA00022679"/>
    </source>
</evidence>
<dbReference type="Proteomes" id="UP000239209">
    <property type="component" value="Unassembled WGS sequence"/>
</dbReference>
<proteinExistence type="predicted"/>
<dbReference type="PANTHER" id="PTHR45947">
    <property type="entry name" value="SULFOQUINOVOSYL TRANSFERASE SQD2"/>
    <property type="match status" value="1"/>
</dbReference>
<feature type="domain" description="Glycosyltransferase subfamily 4-like N-terminal" evidence="4">
    <location>
        <begin position="15"/>
        <end position="174"/>
    </location>
</feature>
<accession>A0A2T0R8V5</accession>
<dbReference type="SUPFAM" id="SSF53756">
    <property type="entry name" value="UDP-Glycosyltransferase/glycogen phosphorylase"/>
    <property type="match status" value="1"/>
</dbReference>
<sequence length="373" mass="39853">MRIVRLANFVTASSGGLRTALRELGAGYERAGNEAVLIHPGERYTETREEQGLVITLPGPEVPRMGGYRMLLDRRRVADTVRGLRPDRLEVSDRTSLRWVGRWARRHGVPSTMVSHESLDGLLRLFGGSNARWVADRLNARSAADFDRIVATTGWAAAEFERIGVRDVARVPLGVDLELFSPERRDPRLRHRWAAPGDALLVHCGRLSPEKRPSLSLDALAALRSHGVPAVLVVAGGGPLRPTLQAEAAERRLPVRFLGHLRGRAELATLLASADVALAPGPVETFGLAALEALAAGTPVVANAAGALPEVLGGAGLSALDGPSFGLAARILLERPGRRAVARARARQFPWSASVDGFLAAMGADRAGASPRT</sequence>
<evidence type="ECO:0000259" key="3">
    <source>
        <dbReference type="Pfam" id="PF00534"/>
    </source>
</evidence>
<dbReference type="InterPro" id="IPR001296">
    <property type="entry name" value="Glyco_trans_1"/>
</dbReference>
<organism evidence="5 6">
    <name type="scientific">Pseudosporangium ferrugineum</name>
    <dbReference type="NCBI Taxonomy" id="439699"/>
    <lineage>
        <taxon>Bacteria</taxon>
        <taxon>Bacillati</taxon>
        <taxon>Actinomycetota</taxon>
        <taxon>Actinomycetes</taxon>
        <taxon>Micromonosporales</taxon>
        <taxon>Micromonosporaceae</taxon>
        <taxon>Pseudosporangium</taxon>
    </lineage>
</organism>
<dbReference type="InterPro" id="IPR050194">
    <property type="entry name" value="Glycosyltransferase_grp1"/>
</dbReference>
<dbReference type="Pfam" id="PF00534">
    <property type="entry name" value="Glycos_transf_1"/>
    <property type="match status" value="1"/>
</dbReference>
<dbReference type="Pfam" id="PF13579">
    <property type="entry name" value="Glyco_trans_4_4"/>
    <property type="match status" value="1"/>
</dbReference>
<dbReference type="RefSeq" id="WP_211304055.1">
    <property type="nucleotide sequence ID" value="NZ_PVZG01000053.1"/>
</dbReference>
<evidence type="ECO:0000256" key="1">
    <source>
        <dbReference type="ARBA" id="ARBA00022676"/>
    </source>
</evidence>
<comment type="caution">
    <text evidence="5">The sequence shown here is derived from an EMBL/GenBank/DDBJ whole genome shotgun (WGS) entry which is preliminary data.</text>
</comment>
<keyword evidence="6" id="KW-1185">Reference proteome</keyword>
<dbReference type="AlphaFoldDB" id="A0A2T0R8V5"/>
<dbReference type="GO" id="GO:0016757">
    <property type="term" value="F:glycosyltransferase activity"/>
    <property type="evidence" value="ECO:0007669"/>
    <property type="project" value="UniProtKB-KW"/>
</dbReference>
<evidence type="ECO:0000313" key="6">
    <source>
        <dbReference type="Proteomes" id="UP000239209"/>
    </source>
</evidence>
<dbReference type="GO" id="GO:1901137">
    <property type="term" value="P:carbohydrate derivative biosynthetic process"/>
    <property type="evidence" value="ECO:0007669"/>
    <property type="project" value="UniProtKB-ARBA"/>
</dbReference>
<dbReference type="Gene3D" id="3.40.50.2000">
    <property type="entry name" value="Glycogen Phosphorylase B"/>
    <property type="match status" value="2"/>
</dbReference>
<reference evidence="5 6" key="1">
    <citation type="submission" date="2018-03" db="EMBL/GenBank/DDBJ databases">
        <title>Genomic Encyclopedia of Archaeal and Bacterial Type Strains, Phase II (KMG-II): from individual species to whole genera.</title>
        <authorList>
            <person name="Goeker M."/>
        </authorList>
    </citation>
    <scope>NUCLEOTIDE SEQUENCE [LARGE SCALE GENOMIC DNA]</scope>
    <source>
        <strain evidence="5 6">DSM 45348</strain>
    </source>
</reference>
<dbReference type="EMBL" id="PVZG01000053">
    <property type="protein sequence ID" value="PRY17609.1"/>
    <property type="molecule type" value="Genomic_DNA"/>
</dbReference>
<dbReference type="InterPro" id="IPR028098">
    <property type="entry name" value="Glyco_trans_4-like_N"/>
</dbReference>
<protein>
    <submittedName>
        <fullName evidence="5">Alpha-1,6-mannosyltransferase</fullName>
    </submittedName>
</protein>